<feature type="region of interest" description="Disordered" evidence="1">
    <location>
        <begin position="1"/>
        <end position="21"/>
    </location>
</feature>
<dbReference type="EMBL" id="OU898284">
    <property type="protein sequence ID" value="CAG9840589.1"/>
    <property type="molecule type" value="Genomic_DNA"/>
</dbReference>
<dbReference type="AlphaFoldDB" id="A0A9N9TC15"/>
<keyword evidence="3" id="KW-1185">Reference proteome</keyword>
<accession>A0A9N9TC15</accession>
<evidence type="ECO:0000313" key="2">
    <source>
        <dbReference type="EMBL" id="CAG9840589.1"/>
    </source>
</evidence>
<evidence type="ECO:0000313" key="3">
    <source>
        <dbReference type="Proteomes" id="UP001153709"/>
    </source>
</evidence>
<reference evidence="2" key="1">
    <citation type="submission" date="2022-01" db="EMBL/GenBank/DDBJ databases">
        <authorList>
            <person name="King R."/>
        </authorList>
    </citation>
    <scope>NUCLEOTIDE SEQUENCE</scope>
</reference>
<dbReference type="OrthoDB" id="425681at2759"/>
<organism evidence="2 3">
    <name type="scientific">Diabrotica balteata</name>
    <name type="common">Banded cucumber beetle</name>
    <dbReference type="NCBI Taxonomy" id="107213"/>
    <lineage>
        <taxon>Eukaryota</taxon>
        <taxon>Metazoa</taxon>
        <taxon>Ecdysozoa</taxon>
        <taxon>Arthropoda</taxon>
        <taxon>Hexapoda</taxon>
        <taxon>Insecta</taxon>
        <taxon>Pterygota</taxon>
        <taxon>Neoptera</taxon>
        <taxon>Endopterygota</taxon>
        <taxon>Coleoptera</taxon>
        <taxon>Polyphaga</taxon>
        <taxon>Cucujiformia</taxon>
        <taxon>Chrysomeloidea</taxon>
        <taxon>Chrysomelidae</taxon>
        <taxon>Galerucinae</taxon>
        <taxon>Diabroticina</taxon>
        <taxon>Diabroticites</taxon>
        <taxon>Diabrotica</taxon>
    </lineage>
</organism>
<gene>
    <name evidence="2" type="ORF">DIABBA_LOCUS13219</name>
</gene>
<proteinExistence type="predicted"/>
<feature type="compositionally biased region" description="Basic and acidic residues" evidence="1">
    <location>
        <begin position="1"/>
        <end position="20"/>
    </location>
</feature>
<protein>
    <submittedName>
        <fullName evidence="2">Uncharacterized protein</fullName>
    </submittedName>
</protein>
<sequence length="55" mass="6582">MEKLIVEGRVEGKRPTERSPSRWVDQTKILINQELHEAEQLAQNREGWREIVRKL</sequence>
<evidence type="ECO:0000256" key="1">
    <source>
        <dbReference type="SAM" id="MobiDB-lite"/>
    </source>
</evidence>
<dbReference type="Proteomes" id="UP001153709">
    <property type="component" value="Chromosome 9"/>
</dbReference>
<name>A0A9N9TC15_DIABA</name>